<feature type="transmembrane region" description="Helical" evidence="7">
    <location>
        <begin position="51"/>
        <end position="73"/>
    </location>
</feature>
<protein>
    <recommendedName>
        <fullName evidence="6">Mitochondrial inner membrane protein Mpv17</fullName>
    </recommendedName>
</protein>
<accession>A0A7E4V232</accession>
<dbReference type="Proteomes" id="UP000492821">
    <property type="component" value="Unassembled WGS sequence"/>
</dbReference>
<dbReference type="PANTHER" id="PTHR11266">
    <property type="entry name" value="PEROXISOMAL MEMBRANE PROTEIN 2, PXMP2 MPV17"/>
    <property type="match status" value="1"/>
</dbReference>
<dbReference type="Pfam" id="PF04117">
    <property type="entry name" value="Mpv17_PMP22"/>
    <property type="match status" value="1"/>
</dbReference>
<dbReference type="WBParaSite" id="Pan_g15276.t1">
    <property type="protein sequence ID" value="Pan_g15276.t1"/>
    <property type="gene ID" value="Pan_g15276"/>
</dbReference>
<evidence type="ECO:0000256" key="6">
    <source>
        <dbReference type="ARBA" id="ARBA00049743"/>
    </source>
</evidence>
<evidence type="ECO:0000256" key="3">
    <source>
        <dbReference type="ARBA" id="ARBA00022692"/>
    </source>
</evidence>
<dbReference type="GO" id="GO:0015267">
    <property type="term" value="F:channel activity"/>
    <property type="evidence" value="ECO:0007669"/>
    <property type="project" value="TreeGrafter"/>
</dbReference>
<name>A0A7E4V232_PANRE</name>
<feature type="transmembrane region" description="Helical" evidence="7">
    <location>
        <begin position="94"/>
        <end position="111"/>
    </location>
</feature>
<keyword evidence="5 7" id="KW-0472">Membrane</keyword>
<evidence type="ECO:0000256" key="1">
    <source>
        <dbReference type="ARBA" id="ARBA00004141"/>
    </source>
</evidence>
<feature type="transmembrane region" description="Helical" evidence="7">
    <location>
        <begin position="151"/>
        <end position="169"/>
    </location>
</feature>
<dbReference type="GO" id="GO:0005739">
    <property type="term" value="C:mitochondrion"/>
    <property type="evidence" value="ECO:0007669"/>
    <property type="project" value="TreeGrafter"/>
</dbReference>
<keyword evidence="8" id="KW-1185">Reference proteome</keyword>
<reference evidence="8" key="1">
    <citation type="journal article" date="2013" name="Genetics">
        <title>The draft genome and transcriptome of Panagrellus redivivus are shaped by the harsh demands of a free-living lifestyle.</title>
        <authorList>
            <person name="Srinivasan J."/>
            <person name="Dillman A.R."/>
            <person name="Macchietto M.G."/>
            <person name="Heikkinen L."/>
            <person name="Lakso M."/>
            <person name="Fracchia K.M."/>
            <person name="Antoshechkin I."/>
            <person name="Mortazavi A."/>
            <person name="Wong G."/>
            <person name="Sternberg P.W."/>
        </authorList>
    </citation>
    <scope>NUCLEOTIDE SEQUENCE [LARGE SCALE GENOMIC DNA]</scope>
    <source>
        <strain evidence="8">MT8872</strain>
    </source>
</reference>
<comment type="subcellular location">
    <subcellularLocation>
        <location evidence="1">Membrane</location>
        <topology evidence="1">Multi-pass membrane protein</topology>
    </subcellularLocation>
</comment>
<comment type="similarity">
    <text evidence="2 7">Belongs to the peroxisomal membrane protein PXMP2/4 family.</text>
</comment>
<keyword evidence="3 7" id="KW-0812">Transmembrane</keyword>
<evidence type="ECO:0000256" key="7">
    <source>
        <dbReference type="RuleBase" id="RU363053"/>
    </source>
</evidence>
<reference evidence="9" key="2">
    <citation type="submission" date="2020-10" db="UniProtKB">
        <authorList>
            <consortium name="WormBaseParasite"/>
        </authorList>
    </citation>
    <scope>IDENTIFICATION</scope>
</reference>
<dbReference type="GO" id="GO:1901858">
    <property type="term" value="P:regulation of mitochondrial DNA metabolic process"/>
    <property type="evidence" value="ECO:0007669"/>
    <property type="project" value="TreeGrafter"/>
</dbReference>
<organism evidence="8 9">
    <name type="scientific">Panagrellus redivivus</name>
    <name type="common">Microworm</name>
    <dbReference type="NCBI Taxonomy" id="6233"/>
    <lineage>
        <taxon>Eukaryota</taxon>
        <taxon>Metazoa</taxon>
        <taxon>Ecdysozoa</taxon>
        <taxon>Nematoda</taxon>
        <taxon>Chromadorea</taxon>
        <taxon>Rhabditida</taxon>
        <taxon>Tylenchina</taxon>
        <taxon>Panagrolaimomorpha</taxon>
        <taxon>Panagrolaimoidea</taxon>
        <taxon>Panagrolaimidae</taxon>
        <taxon>Panagrellus</taxon>
    </lineage>
</organism>
<evidence type="ECO:0000313" key="9">
    <source>
        <dbReference type="WBParaSite" id="Pan_g15276.t1"/>
    </source>
</evidence>
<evidence type="ECO:0000313" key="8">
    <source>
        <dbReference type="Proteomes" id="UP000492821"/>
    </source>
</evidence>
<keyword evidence="4 7" id="KW-1133">Transmembrane helix</keyword>
<sequence>MASIFRAYQRLLNTRPLATQMISSGVLGASGDAICQYIIERRTHQSYDKWRTVRFFVLPCFFIAPVLSKWLVLLERVKGHPKIVPLKKLLIDQICYAPFFSASIIFNLRVLEGHSLTESKDMLVRDFWNIYQHSIKYWPCVQLVNFYLMPLNFRVIFVQIAALAWNTFLSFKTQTKLEDVVIPLE</sequence>
<proteinExistence type="inferred from homology"/>
<dbReference type="AlphaFoldDB" id="A0A7E4V232"/>
<evidence type="ECO:0000256" key="5">
    <source>
        <dbReference type="ARBA" id="ARBA00023136"/>
    </source>
</evidence>
<evidence type="ECO:0000256" key="4">
    <source>
        <dbReference type="ARBA" id="ARBA00022989"/>
    </source>
</evidence>
<dbReference type="InterPro" id="IPR007248">
    <property type="entry name" value="Mpv17_PMP22"/>
</dbReference>
<dbReference type="PANTHER" id="PTHR11266:SF17">
    <property type="entry name" value="PROTEIN MPV17"/>
    <property type="match status" value="1"/>
</dbReference>
<evidence type="ECO:0000256" key="2">
    <source>
        <dbReference type="ARBA" id="ARBA00006824"/>
    </source>
</evidence>
<dbReference type="GO" id="GO:0016020">
    <property type="term" value="C:membrane"/>
    <property type="evidence" value="ECO:0007669"/>
    <property type="project" value="UniProtKB-SubCell"/>
</dbReference>